<dbReference type="AlphaFoldDB" id="G0TSJ7"/>
<gene>
    <name evidence="2" type="ORF">TVY486_0301140</name>
</gene>
<sequence length="163" mass="16168">MLALCVRRTCGVSFVKVTTPLIAVRSRSTITSTSVNTKNAMNTGKSVSGTAAIAFANNTNATSGASSVTVTSSTAGHHSTSGGGAVKAVAFPHAAVANGSVPGASKVLVTHGPRNKRSVAIAAKRAATRKKTQLIQNRSSGGASSTQPMVSAVASPAASNSMS</sequence>
<evidence type="ECO:0000256" key="1">
    <source>
        <dbReference type="SAM" id="MobiDB-lite"/>
    </source>
</evidence>
<dbReference type="EMBL" id="HE573019">
    <property type="protein sequence ID" value="CCC46924.1"/>
    <property type="molecule type" value="Genomic_DNA"/>
</dbReference>
<feature type="region of interest" description="Disordered" evidence="1">
    <location>
        <begin position="125"/>
        <end position="163"/>
    </location>
</feature>
<dbReference type="VEuPathDB" id="TriTrypDB:TvY486_0301140"/>
<proteinExistence type="predicted"/>
<reference evidence="2" key="1">
    <citation type="journal article" date="2012" name="Proc. Natl. Acad. Sci. U.S.A.">
        <title>Antigenic diversity is generated by distinct evolutionary mechanisms in African trypanosome species.</title>
        <authorList>
            <person name="Jackson A.P."/>
            <person name="Berry A."/>
            <person name="Aslett M."/>
            <person name="Allison H.C."/>
            <person name="Burton P."/>
            <person name="Vavrova-Anderson J."/>
            <person name="Brown R."/>
            <person name="Browne H."/>
            <person name="Corton N."/>
            <person name="Hauser H."/>
            <person name="Gamble J."/>
            <person name="Gilderthorp R."/>
            <person name="Marcello L."/>
            <person name="McQuillan J."/>
            <person name="Otto T.D."/>
            <person name="Quail M.A."/>
            <person name="Sanders M.J."/>
            <person name="van Tonder A."/>
            <person name="Ginger M.L."/>
            <person name="Field M.C."/>
            <person name="Barry J.D."/>
            <person name="Hertz-Fowler C."/>
            <person name="Berriman M."/>
        </authorList>
    </citation>
    <scope>NUCLEOTIDE SEQUENCE</scope>
    <source>
        <strain evidence="2">Y486</strain>
    </source>
</reference>
<name>G0TSJ7_TRYVY</name>
<evidence type="ECO:0000313" key="2">
    <source>
        <dbReference type="EMBL" id="CCC46924.1"/>
    </source>
</evidence>
<accession>G0TSJ7</accession>
<feature type="compositionally biased region" description="Polar residues" evidence="1">
    <location>
        <begin position="133"/>
        <end position="147"/>
    </location>
</feature>
<protein>
    <submittedName>
        <fullName evidence="2">Uncharacterized protein</fullName>
    </submittedName>
</protein>
<feature type="compositionally biased region" description="Low complexity" evidence="1">
    <location>
        <begin position="148"/>
        <end position="163"/>
    </location>
</feature>
<organism evidence="2">
    <name type="scientific">Trypanosoma vivax (strain Y486)</name>
    <dbReference type="NCBI Taxonomy" id="1055687"/>
    <lineage>
        <taxon>Eukaryota</taxon>
        <taxon>Discoba</taxon>
        <taxon>Euglenozoa</taxon>
        <taxon>Kinetoplastea</taxon>
        <taxon>Metakinetoplastina</taxon>
        <taxon>Trypanosomatida</taxon>
        <taxon>Trypanosomatidae</taxon>
        <taxon>Trypanosoma</taxon>
        <taxon>Duttonella</taxon>
    </lineage>
</organism>
<feature type="non-terminal residue" evidence="2">
    <location>
        <position position="163"/>
    </location>
</feature>